<sequence length="229" mass="26757">MMAEYAIKRFAPLFAVSSIKEVRQGKTTDALRSKEIVGVYPNECAFSIIFGEEFESMDLIANTPDEANIWTTGLTCLLNANSKSNNSIFTKYTERKINILWLTKYTGRKINILWLTKYTGRKINILWLTKYTGRKINILWLTKYTERKINILWLTKYTERKINILWLTKNTGRKINILWLTKYTGRKINILWLTKYTERKINILWPFSSGCSAPVRLSVSLSESYVSIN</sequence>
<evidence type="ECO:0000313" key="3">
    <source>
        <dbReference type="Proteomes" id="UP001283361"/>
    </source>
</evidence>
<proteinExistence type="predicted"/>
<accession>A0AAE0ZGD2</accession>
<dbReference type="AlphaFoldDB" id="A0AAE0ZGD2"/>
<evidence type="ECO:0000259" key="1">
    <source>
        <dbReference type="Pfam" id="PF16457"/>
    </source>
</evidence>
<dbReference type="Pfam" id="PF16457">
    <property type="entry name" value="PH_12"/>
    <property type="match status" value="1"/>
</dbReference>
<comment type="caution">
    <text evidence="2">The sequence shown here is derived from an EMBL/GenBank/DDBJ whole genome shotgun (WGS) entry which is preliminary data.</text>
</comment>
<dbReference type="Gene3D" id="2.30.29.30">
    <property type="entry name" value="Pleckstrin-homology domain (PH domain)/Phosphotyrosine-binding domain (PTB)"/>
    <property type="match status" value="1"/>
</dbReference>
<dbReference type="EMBL" id="JAWDGP010004017">
    <property type="protein sequence ID" value="KAK3768798.1"/>
    <property type="molecule type" value="Genomic_DNA"/>
</dbReference>
<keyword evidence="3" id="KW-1185">Reference proteome</keyword>
<dbReference type="InterPro" id="IPR001849">
    <property type="entry name" value="PH_domain"/>
</dbReference>
<dbReference type="InterPro" id="IPR011993">
    <property type="entry name" value="PH-like_dom_sf"/>
</dbReference>
<organism evidence="2 3">
    <name type="scientific">Elysia crispata</name>
    <name type="common">lettuce slug</name>
    <dbReference type="NCBI Taxonomy" id="231223"/>
    <lineage>
        <taxon>Eukaryota</taxon>
        <taxon>Metazoa</taxon>
        <taxon>Spiralia</taxon>
        <taxon>Lophotrochozoa</taxon>
        <taxon>Mollusca</taxon>
        <taxon>Gastropoda</taxon>
        <taxon>Heterobranchia</taxon>
        <taxon>Euthyneura</taxon>
        <taxon>Panpulmonata</taxon>
        <taxon>Sacoglossa</taxon>
        <taxon>Placobranchoidea</taxon>
        <taxon>Plakobranchidae</taxon>
        <taxon>Elysia</taxon>
    </lineage>
</organism>
<dbReference type="Proteomes" id="UP001283361">
    <property type="component" value="Unassembled WGS sequence"/>
</dbReference>
<gene>
    <name evidence="2" type="ORF">RRG08_061257</name>
</gene>
<protein>
    <recommendedName>
        <fullName evidence="1">PH domain-containing protein</fullName>
    </recommendedName>
</protein>
<dbReference type="SUPFAM" id="SSF50729">
    <property type="entry name" value="PH domain-like"/>
    <property type="match status" value="1"/>
</dbReference>
<evidence type="ECO:0000313" key="2">
    <source>
        <dbReference type="EMBL" id="KAK3768798.1"/>
    </source>
</evidence>
<feature type="domain" description="PH" evidence="1">
    <location>
        <begin position="15"/>
        <end position="79"/>
    </location>
</feature>
<reference evidence="2" key="1">
    <citation type="journal article" date="2023" name="G3 (Bethesda)">
        <title>A reference genome for the long-term kleptoplast-retaining sea slug Elysia crispata morphotype clarki.</title>
        <authorList>
            <person name="Eastman K.E."/>
            <person name="Pendleton A.L."/>
            <person name="Shaikh M.A."/>
            <person name="Suttiyut T."/>
            <person name="Ogas R."/>
            <person name="Tomko P."/>
            <person name="Gavelis G."/>
            <person name="Widhalm J.R."/>
            <person name="Wisecaver J.H."/>
        </authorList>
    </citation>
    <scope>NUCLEOTIDE SEQUENCE</scope>
    <source>
        <strain evidence="2">ECLA1</strain>
    </source>
</reference>
<name>A0AAE0ZGD2_9GAST</name>